<proteinExistence type="predicted"/>
<organism evidence="1">
    <name type="scientific">viral metagenome</name>
    <dbReference type="NCBI Taxonomy" id="1070528"/>
    <lineage>
        <taxon>unclassified sequences</taxon>
        <taxon>metagenomes</taxon>
        <taxon>organismal metagenomes</taxon>
    </lineage>
</organism>
<sequence length="191" mass="21556">MDTILWILMTVVLLALLSPAVEPFADMDGWLAKTSTEAINAAPSDSELKNHYRNVLVYAADDINKQSPTGNGMRILADFRNRVYGVREFKPMTASDFLANWPTWLPPLDTTMKEPVPDVDTAVASEAKMLAYLDKNFPAEKTADTQSTSLCRLMLKDFGERYLFTDKRKDLGLRPDFLRVPLTRGWINPVI</sequence>
<evidence type="ECO:0000313" key="1">
    <source>
        <dbReference type="EMBL" id="QHT24367.1"/>
    </source>
</evidence>
<reference evidence="1" key="1">
    <citation type="journal article" date="2020" name="Nature">
        <title>Giant virus diversity and host interactions through global metagenomics.</title>
        <authorList>
            <person name="Schulz F."/>
            <person name="Roux S."/>
            <person name="Paez-Espino D."/>
            <person name="Jungbluth S."/>
            <person name="Walsh D.A."/>
            <person name="Denef V.J."/>
            <person name="McMahon K.D."/>
            <person name="Konstantinidis K.T."/>
            <person name="Eloe-Fadrosh E.A."/>
            <person name="Kyrpides N.C."/>
            <person name="Woyke T."/>
        </authorList>
    </citation>
    <scope>NUCLEOTIDE SEQUENCE</scope>
    <source>
        <strain evidence="1">GVMAG-M-3300023179-138</strain>
    </source>
</reference>
<accession>A0A6C0E5B7</accession>
<protein>
    <submittedName>
        <fullName evidence="1">Uncharacterized protein</fullName>
    </submittedName>
</protein>
<dbReference type="AlphaFoldDB" id="A0A6C0E5B7"/>
<dbReference type="EMBL" id="MN739744">
    <property type="protein sequence ID" value="QHT24367.1"/>
    <property type="molecule type" value="Genomic_DNA"/>
</dbReference>
<name>A0A6C0E5B7_9ZZZZ</name>